<proteinExistence type="predicted"/>
<feature type="region of interest" description="Disordered" evidence="1">
    <location>
        <begin position="21"/>
        <end position="65"/>
    </location>
</feature>
<feature type="compositionally biased region" description="Basic residues" evidence="1">
    <location>
        <begin position="203"/>
        <end position="228"/>
    </location>
</feature>
<evidence type="ECO:0000313" key="2">
    <source>
        <dbReference type="EMBL" id="ETO11636.1"/>
    </source>
</evidence>
<protein>
    <submittedName>
        <fullName evidence="2">Uncharacterized protein</fullName>
    </submittedName>
</protein>
<organism evidence="2 3">
    <name type="scientific">Reticulomyxa filosa</name>
    <dbReference type="NCBI Taxonomy" id="46433"/>
    <lineage>
        <taxon>Eukaryota</taxon>
        <taxon>Sar</taxon>
        <taxon>Rhizaria</taxon>
        <taxon>Retaria</taxon>
        <taxon>Foraminifera</taxon>
        <taxon>Monothalamids</taxon>
        <taxon>Reticulomyxidae</taxon>
        <taxon>Reticulomyxa</taxon>
    </lineage>
</organism>
<keyword evidence="3" id="KW-1185">Reference proteome</keyword>
<accession>X6MD83</accession>
<feature type="region of interest" description="Disordered" evidence="1">
    <location>
        <begin position="96"/>
        <end position="228"/>
    </location>
</feature>
<feature type="compositionally biased region" description="Acidic residues" evidence="1">
    <location>
        <begin position="139"/>
        <end position="174"/>
    </location>
</feature>
<sequence length="228" mass="25964">MDIRQYLSNAKGIKRTQCNSGESFSTVKEPRNEDLIEPPKSLCSQNKKENRNMRKHVSKQSLDNGIEKRRLNKPVICSDEEIEEIGSAVMAVTEALEKTSSVSVNGERTKGSPEKKRDKVVETVIDNKEKEKEKCESNDAVDEEKDEDELEEDEDEGYETDNNDNEDTDEEQESEKENDKGETNQVKDDTTTVEAKTDAKKDKPVKKKQAKDKPKSKSKAKPKSKFYL</sequence>
<evidence type="ECO:0000313" key="3">
    <source>
        <dbReference type="Proteomes" id="UP000023152"/>
    </source>
</evidence>
<comment type="caution">
    <text evidence="2">The sequence shown here is derived from an EMBL/GenBank/DDBJ whole genome shotgun (WGS) entry which is preliminary data.</text>
</comment>
<gene>
    <name evidence="2" type="ORF">RFI_25740</name>
</gene>
<dbReference type="Proteomes" id="UP000023152">
    <property type="component" value="Unassembled WGS sequence"/>
</dbReference>
<evidence type="ECO:0000256" key="1">
    <source>
        <dbReference type="SAM" id="MobiDB-lite"/>
    </source>
</evidence>
<reference evidence="2 3" key="1">
    <citation type="journal article" date="2013" name="Curr. Biol.">
        <title>The Genome of the Foraminiferan Reticulomyxa filosa.</title>
        <authorList>
            <person name="Glockner G."/>
            <person name="Hulsmann N."/>
            <person name="Schleicher M."/>
            <person name="Noegel A.A."/>
            <person name="Eichinger L."/>
            <person name="Gallinger C."/>
            <person name="Pawlowski J."/>
            <person name="Sierra R."/>
            <person name="Euteneuer U."/>
            <person name="Pillet L."/>
            <person name="Moustafa A."/>
            <person name="Platzer M."/>
            <person name="Groth M."/>
            <person name="Szafranski K."/>
            <person name="Schliwa M."/>
        </authorList>
    </citation>
    <scope>NUCLEOTIDE SEQUENCE [LARGE SCALE GENOMIC DNA]</scope>
</reference>
<feature type="compositionally biased region" description="Basic and acidic residues" evidence="1">
    <location>
        <begin position="107"/>
        <end position="137"/>
    </location>
</feature>
<dbReference type="AlphaFoldDB" id="X6MD83"/>
<name>X6MD83_RETFI</name>
<feature type="compositionally biased region" description="Basic and acidic residues" evidence="1">
    <location>
        <begin position="175"/>
        <end position="202"/>
    </location>
</feature>
<dbReference type="EMBL" id="ASPP01022231">
    <property type="protein sequence ID" value="ETO11636.1"/>
    <property type="molecule type" value="Genomic_DNA"/>
</dbReference>